<feature type="transmembrane region" description="Helical" evidence="6">
    <location>
        <begin position="161"/>
        <end position="185"/>
    </location>
</feature>
<dbReference type="PANTHER" id="PTHR43243">
    <property type="entry name" value="INNER MEMBRANE TRANSPORTER YGJI-RELATED"/>
    <property type="match status" value="1"/>
</dbReference>
<evidence type="ECO:0000256" key="4">
    <source>
        <dbReference type="ARBA" id="ARBA00022989"/>
    </source>
</evidence>
<feature type="transmembrane region" description="Helical" evidence="6">
    <location>
        <begin position="282"/>
        <end position="301"/>
    </location>
</feature>
<name>A0A1J5R5S1_9ZZZZ</name>
<feature type="transmembrane region" description="Helical" evidence="6">
    <location>
        <begin position="257"/>
        <end position="276"/>
    </location>
</feature>
<dbReference type="EMBL" id="MLJW01000262">
    <property type="protein sequence ID" value="OIQ91336.1"/>
    <property type="molecule type" value="Genomic_DNA"/>
</dbReference>
<reference evidence="7" key="1">
    <citation type="submission" date="2016-10" db="EMBL/GenBank/DDBJ databases">
        <title>Sequence of Gallionella enrichment culture.</title>
        <authorList>
            <person name="Poehlein A."/>
            <person name="Muehling M."/>
            <person name="Daniel R."/>
        </authorList>
    </citation>
    <scope>NUCLEOTIDE SEQUENCE</scope>
</reference>
<dbReference type="PIRSF" id="PIRSF006060">
    <property type="entry name" value="AA_transporter"/>
    <property type="match status" value="1"/>
</dbReference>
<feature type="transmembrane region" description="Helical" evidence="6">
    <location>
        <begin position="60"/>
        <end position="80"/>
    </location>
</feature>
<comment type="subcellular location">
    <subcellularLocation>
        <location evidence="1">Membrane</location>
        <topology evidence="1">Multi-pass membrane protein</topology>
    </subcellularLocation>
</comment>
<evidence type="ECO:0000256" key="1">
    <source>
        <dbReference type="ARBA" id="ARBA00004141"/>
    </source>
</evidence>
<protein>
    <submittedName>
        <fullName evidence="7">Putative amino acid permease YhdG</fullName>
    </submittedName>
</protein>
<comment type="caution">
    <text evidence="7">The sequence shown here is derived from an EMBL/GenBank/DDBJ whole genome shotgun (WGS) entry which is preliminary data.</text>
</comment>
<evidence type="ECO:0000256" key="5">
    <source>
        <dbReference type="ARBA" id="ARBA00023136"/>
    </source>
</evidence>
<evidence type="ECO:0000256" key="3">
    <source>
        <dbReference type="ARBA" id="ARBA00022692"/>
    </source>
</evidence>
<feature type="transmembrane region" description="Helical" evidence="6">
    <location>
        <begin position="205"/>
        <end position="228"/>
    </location>
</feature>
<evidence type="ECO:0000313" key="7">
    <source>
        <dbReference type="EMBL" id="OIQ91336.1"/>
    </source>
</evidence>
<dbReference type="Gene3D" id="1.20.1740.10">
    <property type="entry name" value="Amino acid/polyamine transporter I"/>
    <property type="match status" value="1"/>
</dbReference>
<keyword evidence="5 6" id="KW-0472">Membrane</keyword>
<dbReference type="Pfam" id="PF13520">
    <property type="entry name" value="AA_permease_2"/>
    <property type="match status" value="1"/>
</dbReference>
<accession>A0A1J5R5S1</accession>
<evidence type="ECO:0000256" key="2">
    <source>
        <dbReference type="ARBA" id="ARBA00022448"/>
    </source>
</evidence>
<feature type="transmembrane region" description="Helical" evidence="6">
    <location>
        <begin position="121"/>
        <end position="140"/>
    </location>
</feature>
<evidence type="ECO:0000256" key="6">
    <source>
        <dbReference type="SAM" id="Phobius"/>
    </source>
</evidence>
<dbReference type="AlphaFoldDB" id="A0A1J5R5S1"/>
<organism evidence="7">
    <name type="scientific">mine drainage metagenome</name>
    <dbReference type="NCBI Taxonomy" id="410659"/>
    <lineage>
        <taxon>unclassified sequences</taxon>
        <taxon>metagenomes</taxon>
        <taxon>ecological metagenomes</taxon>
    </lineage>
</organism>
<dbReference type="InterPro" id="IPR002293">
    <property type="entry name" value="AA/rel_permease1"/>
</dbReference>
<sequence length="385" mass="40352">MLGAAVVARGGSAYLQSLLGLPSWLAGDHARPDIAAILVVLVLAAVLIRGSKTSSRLTGILVAIKIGVVLLVIVVGLAYVRTANYHPFIPANQTGAADGAPGSTLSEPIVQAFLGLEPTSFGWFGIVAAASVVFVAYIGFDIVATTAEETISPQRDLPRGILGSLAICTVLYMAVSAVITGMVPYGRLNTAAPLAEAFDKVGVTWASTVISLGAVAGITSVILVLILGQSRVLFAMSRDRLLPSGLARVHPRFGTPWLNIALIAVAVAALAGFVPLDALSKLVSIGTLFAFVVVCLGVLVLRRTRPDLPRAFRTPGGPGRPGARRAGVRLVDAQPAGGDLAEVRRLDGYRSRDLPHVRASAQQVRRTQRVRRRSLTVVRLGMMAP</sequence>
<dbReference type="GO" id="GO:0015171">
    <property type="term" value="F:amino acid transmembrane transporter activity"/>
    <property type="evidence" value="ECO:0007669"/>
    <property type="project" value="TreeGrafter"/>
</dbReference>
<proteinExistence type="predicted"/>
<gene>
    <name evidence="7" type="primary">yhdG_9</name>
    <name evidence="7" type="ORF">GALL_267330</name>
</gene>
<keyword evidence="2" id="KW-0813">Transport</keyword>
<dbReference type="PANTHER" id="PTHR43243:SF4">
    <property type="entry name" value="CATIONIC AMINO ACID TRANSPORTER 4"/>
    <property type="match status" value="1"/>
</dbReference>
<keyword evidence="3 6" id="KW-0812">Transmembrane</keyword>
<dbReference type="GO" id="GO:0016020">
    <property type="term" value="C:membrane"/>
    <property type="evidence" value="ECO:0007669"/>
    <property type="project" value="UniProtKB-SubCell"/>
</dbReference>
<feature type="transmembrane region" description="Helical" evidence="6">
    <location>
        <begin position="30"/>
        <end position="48"/>
    </location>
</feature>
<keyword evidence="4 6" id="KW-1133">Transmembrane helix</keyword>